<keyword evidence="2" id="KW-1185">Reference proteome</keyword>
<name>A0A5C3KJT6_COPMA</name>
<protein>
    <submittedName>
        <fullName evidence="1">Uncharacterized protein</fullName>
    </submittedName>
</protein>
<evidence type="ECO:0000313" key="2">
    <source>
        <dbReference type="Proteomes" id="UP000307440"/>
    </source>
</evidence>
<reference evidence="1 2" key="1">
    <citation type="journal article" date="2019" name="Nat. Ecol. Evol.">
        <title>Megaphylogeny resolves global patterns of mushroom evolution.</title>
        <authorList>
            <person name="Varga T."/>
            <person name="Krizsan K."/>
            <person name="Foldi C."/>
            <person name="Dima B."/>
            <person name="Sanchez-Garcia M."/>
            <person name="Sanchez-Ramirez S."/>
            <person name="Szollosi G.J."/>
            <person name="Szarkandi J.G."/>
            <person name="Papp V."/>
            <person name="Albert L."/>
            <person name="Andreopoulos W."/>
            <person name="Angelini C."/>
            <person name="Antonin V."/>
            <person name="Barry K.W."/>
            <person name="Bougher N.L."/>
            <person name="Buchanan P."/>
            <person name="Buyck B."/>
            <person name="Bense V."/>
            <person name="Catcheside P."/>
            <person name="Chovatia M."/>
            <person name="Cooper J."/>
            <person name="Damon W."/>
            <person name="Desjardin D."/>
            <person name="Finy P."/>
            <person name="Geml J."/>
            <person name="Haridas S."/>
            <person name="Hughes K."/>
            <person name="Justo A."/>
            <person name="Karasinski D."/>
            <person name="Kautmanova I."/>
            <person name="Kiss B."/>
            <person name="Kocsube S."/>
            <person name="Kotiranta H."/>
            <person name="LaButti K.M."/>
            <person name="Lechner B.E."/>
            <person name="Liimatainen K."/>
            <person name="Lipzen A."/>
            <person name="Lukacs Z."/>
            <person name="Mihaltcheva S."/>
            <person name="Morgado L.N."/>
            <person name="Niskanen T."/>
            <person name="Noordeloos M.E."/>
            <person name="Ohm R.A."/>
            <person name="Ortiz-Santana B."/>
            <person name="Ovrebo C."/>
            <person name="Racz N."/>
            <person name="Riley R."/>
            <person name="Savchenko A."/>
            <person name="Shiryaev A."/>
            <person name="Soop K."/>
            <person name="Spirin V."/>
            <person name="Szebenyi C."/>
            <person name="Tomsovsky M."/>
            <person name="Tulloss R.E."/>
            <person name="Uehling J."/>
            <person name="Grigoriev I.V."/>
            <person name="Vagvolgyi C."/>
            <person name="Papp T."/>
            <person name="Martin F.M."/>
            <person name="Miettinen O."/>
            <person name="Hibbett D.S."/>
            <person name="Nagy L.G."/>
        </authorList>
    </citation>
    <scope>NUCLEOTIDE SEQUENCE [LARGE SCALE GENOMIC DNA]</scope>
    <source>
        <strain evidence="1 2">CBS 121175</strain>
    </source>
</reference>
<accession>A0A5C3KJT6</accession>
<dbReference type="AlphaFoldDB" id="A0A5C3KJT6"/>
<gene>
    <name evidence="1" type="ORF">FA15DRAFT_659072</name>
</gene>
<evidence type="ECO:0000313" key="1">
    <source>
        <dbReference type="EMBL" id="TFK20470.1"/>
    </source>
</evidence>
<sequence length="188" mass="20896">MLQYSRPRNIEREVPPIQDTSTVLVSWIQVGGTSRSNKWDYFAKAINHFRFSKNIGPVTLCDLKVKGLRGLRVADLSVAIDVAYASCCSSPISGGGGSGLTTGPAEISFLGWYYRHRIPRRRHKSYALQIARFIQRHFSHSAIVTGIICCEHEPDCGQPIGILSCRNVPHQRCVESSGRRFLVPGAQL</sequence>
<dbReference type="EMBL" id="ML210299">
    <property type="protein sequence ID" value="TFK20470.1"/>
    <property type="molecule type" value="Genomic_DNA"/>
</dbReference>
<organism evidence="1 2">
    <name type="scientific">Coprinopsis marcescibilis</name>
    <name type="common">Agaric fungus</name>
    <name type="synonym">Psathyrella marcescibilis</name>
    <dbReference type="NCBI Taxonomy" id="230819"/>
    <lineage>
        <taxon>Eukaryota</taxon>
        <taxon>Fungi</taxon>
        <taxon>Dikarya</taxon>
        <taxon>Basidiomycota</taxon>
        <taxon>Agaricomycotina</taxon>
        <taxon>Agaricomycetes</taxon>
        <taxon>Agaricomycetidae</taxon>
        <taxon>Agaricales</taxon>
        <taxon>Agaricineae</taxon>
        <taxon>Psathyrellaceae</taxon>
        <taxon>Coprinopsis</taxon>
    </lineage>
</organism>
<proteinExistence type="predicted"/>
<dbReference type="Proteomes" id="UP000307440">
    <property type="component" value="Unassembled WGS sequence"/>
</dbReference>